<organism evidence="4 5">
    <name type="scientific">Methylobacterium persicinum</name>
    <dbReference type="NCBI Taxonomy" id="374426"/>
    <lineage>
        <taxon>Bacteria</taxon>
        <taxon>Pseudomonadati</taxon>
        <taxon>Pseudomonadota</taxon>
        <taxon>Alphaproteobacteria</taxon>
        <taxon>Hyphomicrobiales</taxon>
        <taxon>Methylobacteriaceae</taxon>
        <taxon>Methylobacterium</taxon>
    </lineage>
</organism>
<evidence type="ECO:0000313" key="4">
    <source>
        <dbReference type="EMBL" id="MDQ0443185.1"/>
    </source>
</evidence>
<name>A0ABU0HNB9_9HYPH</name>
<evidence type="ECO:0000256" key="2">
    <source>
        <dbReference type="SAM" id="MobiDB-lite"/>
    </source>
</evidence>
<feature type="coiled-coil region" evidence="1">
    <location>
        <begin position="160"/>
        <end position="194"/>
    </location>
</feature>
<keyword evidence="3" id="KW-0472">Membrane</keyword>
<feature type="transmembrane region" description="Helical" evidence="3">
    <location>
        <begin position="312"/>
        <end position="337"/>
    </location>
</feature>
<sequence length="427" mass="46638">MNSLKSIFSRGERPPEALPSRQIARERREWKLESDRWRHQRHVEKGYRIKWGYVGIAYLVEFMVIGASLAGAWLFAGVYSDGDWHAFYFMLLAPLVYAAVELCRVPLGILARTQRSYFVRGLAILGIIFAAGVTTKSVSQLGEMMFHPRLMEAARTKTALKDAQADRATIDERIRAADERVAQYTSELDQIEKRAGDNAQQLAGLPAQRCERVFGTNSKGKRYQNLKCVADPRVAALSAGVTKASADRTVLVKDLEAARKDRAALDRGAADRKVADTEQAYRNAVNRSQLHSFTAMVYGVDPIDVTEQQVHAFLRIFVFLPALCAAFASTILALCAVSTRRTFMDEDDLGAAVNPEAAPYMLDAIADALRSNPSVVRAATVPPTAAAVIPMNRPVSSQPQPTQSLPGQTNPNHGLAGPTLPAAGAGA</sequence>
<feature type="transmembrane region" description="Helical" evidence="3">
    <location>
        <begin position="51"/>
        <end position="75"/>
    </location>
</feature>
<feature type="transmembrane region" description="Helical" evidence="3">
    <location>
        <begin position="87"/>
        <end position="105"/>
    </location>
</feature>
<gene>
    <name evidence="4" type="ORF">QO016_002683</name>
</gene>
<feature type="compositionally biased region" description="Low complexity" evidence="2">
    <location>
        <begin position="414"/>
        <end position="427"/>
    </location>
</feature>
<evidence type="ECO:0000256" key="1">
    <source>
        <dbReference type="SAM" id="Coils"/>
    </source>
</evidence>
<protein>
    <recommendedName>
        <fullName evidence="6">ATPase</fullName>
    </recommendedName>
</protein>
<evidence type="ECO:0000256" key="3">
    <source>
        <dbReference type="SAM" id="Phobius"/>
    </source>
</evidence>
<feature type="compositionally biased region" description="Polar residues" evidence="2">
    <location>
        <begin position="394"/>
        <end position="412"/>
    </location>
</feature>
<dbReference type="RefSeq" id="WP_238249086.1">
    <property type="nucleotide sequence ID" value="NZ_BPQX01000026.1"/>
</dbReference>
<keyword evidence="3" id="KW-0812">Transmembrane</keyword>
<dbReference type="EMBL" id="JAUSVV010000005">
    <property type="protein sequence ID" value="MDQ0443185.1"/>
    <property type="molecule type" value="Genomic_DNA"/>
</dbReference>
<comment type="caution">
    <text evidence="4">The sequence shown here is derived from an EMBL/GenBank/DDBJ whole genome shotgun (WGS) entry which is preliminary data.</text>
</comment>
<keyword evidence="5" id="KW-1185">Reference proteome</keyword>
<evidence type="ECO:0008006" key="6">
    <source>
        <dbReference type="Google" id="ProtNLM"/>
    </source>
</evidence>
<dbReference type="Proteomes" id="UP001236369">
    <property type="component" value="Unassembled WGS sequence"/>
</dbReference>
<accession>A0ABU0HNB9</accession>
<feature type="region of interest" description="Disordered" evidence="2">
    <location>
        <begin position="391"/>
        <end position="427"/>
    </location>
</feature>
<reference evidence="4 5" key="1">
    <citation type="submission" date="2023-07" db="EMBL/GenBank/DDBJ databases">
        <title>Genomic Encyclopedia of Type Strains, Phase IV (KMG-IV): sequencing the most valuable type-strain genomes for metagenomic binning, comparative biology and taxonomic classification.</title>
        <authorList>
            <person name="Goeker M."/>
        </authorList>
    </citation>
    <scope>NUCLEOTIDE SEQUENCE [LARGE SCALE GENOMIC DNA]</scope>
    <source>
        <strain evidence="4 5">DSM 19562</strain>
    </source>
</reference>
<keyword evidence="1" id="KW-0175">Coiled coil</keyword>
<keyword evidence="3" id="KW-1133">Transmembrane helix</keyword>
<evidence type="ECO:0000313" key="5">
    <source>
        <dbReference type="Proteomes" id="UP001236369"/>
    </source>
</evidence>
<proteinExistence type="predicted"/>
<feature type="transmembrane region" description="Helical" evidence="3">
    <location>
        <begin position="117"/>
        <end position="135"/>
    </location>
</feature>